<comment type="subcellular location">
    <subcellularLocation>
        <location evidence="1">Cell inner membrane</location>
        <topology evidence="1">Multi-pass membrane protein</topology>
    </subcellularLocation>
</comment>
<evidence type="ECO:0000313" key="12">
    <source>
        <dbReference type="Proteomes" id="UP000543030"/>
    </source>
</evidence>
<name>A0A840RID5_9NEIS</name>
<feature type="transmembrane region" description="Helical" evidence="10">
    <location>
        <begin position="131"/>
        <end position="149"/>
    </location>
</feature>
<evidence type="ECO:0000256" key="6">
    <source>
        <dbReference type="ARBA" id="ARBA00022989"/>
    </source>
</evidence>
<dbReference type="InterPro" id="IPR050222">
    <property type="entry name" value="MATE_MdtK"/>
</dbReference>
<feature type="transmembrane region" description="Helical" evidence="10">
    <location>
        <begin position="196"/>
        <end position="219"/>
    </location>
</feature>
<reference evidence="11 12" key="1">
    <citation type="submission" date="2020-08" db="EMBL/GenBank/DDBJ databases">
        <title>Genomic Encyclopedia of Type Strains, Phase IV (KMG-IV): sequencing the most valuable type-strain genomes for metagenomic binning, comparative biology and taxonomic classification.</title>
        <authorList>
            <person name="Goeker M."/>
        </authorList>
    </citation>
    <scope>NUCLEOTIDE SEQUENCE [LARGE SCALE GENOMIC DNA]</scope>
    <source>
        <strain evidence="11 12">DSM 18233</strain>
    </source>
</reference>
<dbReference type="InterPro" id="IPR048279">
    <property type="entry name" value="MdtK-like"/>
</dbReference>
<dbReference type="GO" id="GO:0006811">
    <property type="term" value="P:monoatomic ion transport"/>
    <property type="evidence" value="ECO:0007669"/>
    <property type="project" value="UniProtKB-KW"/>
</dbReference>
<dbReference type="AlphaFoldDB" id="A0A840RID5"/>
<feature type="transmembrane region" description="Helical" evidence="10">
    <location>
        <begin position="353"/>
        <end position="378"/>
    </location>
</feature>
<dbReference type="InterPro" id="IPR002528">
    <property type="entry name" value="MATE_fam"/>
</dbReference>
<evidence type="ECO:0000256" key="2">
    <source>
        <dbReference type="ARBA" id="ARBA00022448"/>
    </source>
</evidence>
<keyword evidence="3" id="KW-0050">Antiport</keyword>
<feature type="transmembrane region" description="Helical" evidence="10">
    <location>
        <begin position="161"/>
        <end position="184"/>
    </location>
</feature>
<keyword evidence="5 10" id="KW-0812">Transmembrane</keyword>
<evidence type="ECO:0000256" key="7">
    <source>
        <dbReference type="ARBA" id="ARBA00023065"/>
    </source>
</evidence>
<dbReference type="PANTHER" id="PTHR43298:SF2">
    <property type="entry name" value="FMN_FAD EXPORTER YEEO-RELATED"/>
    <property type="match status" value="1"/>
</dbReference>
<dbReference type="RefSeq" id="WP_184102736.1">
    <property type="nucleotide sequence ID" value="NZ_JACHHN010000009.1"/>
</dbReference>
<dbReference type="GO" id="GO:0005886">
    <property type="term" value="C:plasma membrane"/>
    <property type="evidence" value="ECO:0007669"/>
    <property type="project" value="UniProtKB-SubCell"/>
</dbReference>
<organism evidence="11 12">
    <name type="scientific">Silvimonas terrae</name>
    <dbReference type="NCBI Taxonomy" id="300266"/>
    <lineage>
        <taxon>Bacteria</taxon>
        <taxon>Pseudomonadati</taxon>
        <taxon>Pseudomonadota</taxon>
        <taxon>Betaproteobacteria</taxon>
        <taxon>Neisseriales</taxon>
        <taxon>Chitinibacteraceae</taxon>
        <taxon>Silvimonas</taxon>
    </lineage>
</organism>
<dbReference type="EMBL" id="JACHHN010000009">
    <property type="protein sequence ID" value="MBB5193085.1"/>
    <property type="molecule type" value="Genomic_DNA"/>
</dbReference>
<keyword evidence="8 10" id="KW-0472">Membrane</keyword>
<feature type="transmembrane region" description="Helical" evidence="10">
    <location>
        <begin position="421"/>
        <end position="443"/>
    </location>
</feature>
<keyword evidence="4" id="KW-1003">Cell membrane</keyword>
<keyword evidence="2" id="KW-0813">Transport</keyword>
<gene>
    <name evidence="11" type="ORF">HNQ50_003839</name>
</gene>
<evidence type="ECO:0000256" key="3">
    <source>
        <dbReference type="ARBA" id="ARBA00022449"/>
    </source>
</evidence>
<dbReference type="Proteomes" id="UP000543030">
    <property type="component" value="Unassembled WGS sequence"/>
</dbReference>
<dbReference type="Pfam" id="PF01554">
    <property type="entry name" value="MatE"/>
    <property type="match status" value="2"/>
</dbReference>
<feature type="transmembrane region" description="Helical" evidence="10">
    <location>
        <begin position="12"/>
        <end position="33"/>
    </location>
</feature>
<dbReference type="CDD" id="cd13131">
    <property type="entry name" value="MATE_NorM_like"/>
    <property type="match status" value="1"/>
</dbReference>
<dbReference type="PIRSF" id="PIRSF006603">
    <property type="entry name" value="DinF"/>
    <property type="match status" value="1"/>
</dbReference>
<evidence type="ECO:0000256" key="10">
    <source>
        <dbReference type="SAM" id="Phobius"/>
    </source>
</evidence>
<feature type="transmembrane region" description="Helical" evidence="10">
    <location>
        <begin position="319"/>
        <end position="341"/>
    </location>
</feature>
<sequence length="456" mass="49270">MTLPRIWREIRVTWHLAWPIMVGQLAQVGTAFVDAVMAGHVSAGDLAAVSVGASVWITIIVTMIGLLLACSPLVAHAVGANDRKHIPGLVQQAFYQAAFFTLIGWAVVWLAMPIFNHLGLTPDVADKARRFLAAVSFGLPAFAFFRVCYSYSASLNSTKPLMIIALTGLALNVPVNYVLIYGHLGFPALGGVGCGYATAFCLWASALMMAVWLKISPVYRDTYPLRHWARIDWQRQFELLKLGVPMGLMFFVEVSAFAGIALLIARLGTVPVAAHQIALNFASVLFQVPAAIGTALTVRVGQALGAGKPQDARFIGWAGFKMGLAAAVASALFTGFGHYWVASWYSEDTQVLALAAVLLIYAAVFQLFDATQVIAAGILRGYKVTRTPMIIHLTAFWVVGLPLGYAMTFGAGDLIAKRGVIGYWEALVVALGFTACLLTWQFVRVSHRALQAQPPR</sequence>
<evidence type="ECO:0000256" key="9">
    <source>
        <dbReference type="ARBA" id="ARBA00031636"/>
    </source>
</evidence>
<evidence type="ECO:0000256" key="5">
    <source>
        <dbReference type="ARBA" id="ARBA00022692"/>
    </source>
</evidence>
<evidence type="ECO:0000256" key="8">
    <source>
        <dbReference type="ARBA" id="ARBA00023136"/>
    </source>
</evidence>
<feature type="transmembrane region" description="Helical" evidence="10">
    <location>
        <begin position="390"/>
        <end position="409"/>
    </location>
</feature>
<comment type="caution">
    <text evidence="11">The sequence shown here is derived from an EMBL/GenBank/DDBJ whole genome shotgun (WGS) entry which is preliminary data.</text>
</comment>
<feature type="transmembrane region" description="Helical" evidence="10">
    <location>
        <begin position="53"/>
        <end position="81"/>
    </location>
</feature>
<keyword evidence="7" id="KW-0406">Ion transport</keyword>
<feature type="transmembrane region" description="Helical" evidence="10">
    <location>
        <begin position="93"/>
        <end position="111"/>
    </location>
</feature>
<protein>
    <recommendedName>
        <fullName evidence="9">Multidrug-efflux transporter</fullName>
    </recommendedName>
</protein>
<accession>A0A840RID5</accession>
<feature type="transmembrane region" description="Helical" evidence="10">
    <location>
        <begin position="277"/>
        <end position="298"/>
    </location>
</feature>
<evidence type="ECO:0000256" key="1">
    <source>
        <dbReference type="ARBA" id="ARBA00004429"/>
    </source>
</evidence>
<dbReference type="GO" id="GO:0015297">
    <property type="term" value="F:antiporter activity"/>
    <property type="evidence" value="ECO:0007669"/>
    <property type="project" value="UniProtKB-KW"/>
</dbReference>
<evidence type="ECO:0000256" key="4">
    <source>
        <dbReference type="ARBA" id="ARBA00022475"/>
    </source>
</evidence>
<dbReference type="PANTHER" id="PTHR43298">
    <property type="entry name" value="MULTIDRUG RESISTANCE PROTEIN NORM-RELATED"/>
    <property type="match status" value="1"/>
</dbReference>
<keyword evidence="6 10" id="KW-1133">Transmembrane helix</keyword>
<dbReference type="NCBIfam" id="TIGR00797">
    <property type="entry name" value="matE"/>
    <property type="match status" value="1"/>
</dbReference>
<dbReference type="GO" id="GO:0042910">
    <property type="term" value="F:xenobiotic transmembrane transporter activity"/>
    <property type="evidence" value="ECO:0007669"/>
    <property type="project" value="InterPro"/>
</dbReference>
<feature type="transmembrane region" description="Helical" evidence="10">
    <location>
        <begin position="239"/>
        <end position="265"/>
    </location>
</feature>
<keyword evidence="12" id="KW-1185">Reference proteome</keyword>
<proteinExistence type="predicted"/>
<evidence type="ECO:0000313" key="11">
    <source>
        <dbReference type="EMBL" id="MBB5193085.1"/>
    </source>
</evidence>